<evidence type="ECO:0000313" key="2">
    <source>
        <dbReference type="Proteomes" id="UP001430953"/>
    </source>
</evidence>
<dbReference type="Proteomes" id="UP001430953">
    <property type="component" value="Unassembled WGS sequence"/>
</dbReference>
<reference evidence="1 2" key="1">
    <citation type="submission" date="2023-03" db="EMBL/GenBank/DDBJ databases">
        <title>High recombination rates correlate with genetic variation in Cardiocondyla obscurior ants.</title>
        <authorList>
            <person name="Errbii M."/>
        </authorList>
    </citation>
    <scope>NUCLEOTIDE SEQUENCE [LARGE SCALE GENOMIC DNA]</scope>
    <source>
        <strain evidence="1">Alpha-2009</strain>
        <tissue evidence="1">Whole body</tissue>
    </source>
</reference>
<comment type="caution">
    <text evidence="1">The sequence shown here is derived from an EMBL/GenBank/DDBJ whole genome shotgun (WGS) entry which is preliminary data.</text>
</comment>
<keyword evidence="2" id="KW-1185">Reference proteome</keyword>
<sequence>MHIIFYLIDLPYKRKQHKLIYHNIFIKLYLVKEPLSDFLSPTEPDSLSDILDRPRRIKRIIIKIKTKNYSKCKRLPVNLKTKG</sequence>
<dbReference type="EMBL" id="JADYXP020000020">
    <property type="protein sequence ID" value="KAL0104457.1"/>
    <property type="molecule type" value="Genomic_DNA"/>
</dbReference>
<dbReference type="AlphaFoldDB" id="A0AAW2ERZ8"/>
<evidence type="ECO:0000313" key="1">
    <source>
        <dbReference type="EMBL" id="KAL0104457.1"/>
    </source>
</evidence>
<gene>
    <name evidence="1" type="ORF">PUN28_017290</name>
</gene>
<proteinExistence type="predicted"/>
<accession>A0AAW2ERZ8</accession>
<name>A0AAW2ERZ8_9HYME</name>
<protein>
    <submittedName>
        <fullName evidence="1">Uncharacterized protein</fullName>
    </submittedName>
</protein>
<organism evidence="1 2">
    <name type="scientific">Cardiocondyla obscurior</name>
    <dbReference type="NCBI Taxonomy" id="286306"/>
    <lineage>
        <taxon>Eukaryota</taxon>
        <taxon>Metazoa</taxon>
        <taxon>Ecdysozoa</taxon>
        <taxon>Arthropoda</taxon>
        <taxon>Hexapoda</taxon>
        <taxon>Insecta</taxon>
        <taxon>Pterygota</taxon>
        <taxon>Neoptera</taxon>
        <taxon>Endopterygota</taxon>
        <taxon>Hymenoptera</taxon>
        <taxon>Apocrita</taxon>
        <taxon>Aculeata</taxon>
        <taxon>Formicoidea</taxon>
        <taxon>Formicidae</taxon>
        <taxon>Myrmicinae</taxon>
        <taxon>Cardiocondyla</taxon>
    </lineage>
</organism>